<reference evidence="1" key="1">
    <citation type="submission" date="2023-05" db="EMBL/GenBank/DDBJ databases">
        <authorList>
            <person name="Stuckert A."/>
        </authorList>
    </citation>
    <scope>NUCLEOTIDE SEQUENCE</scope>
</reference>
<comment type="caution">
    <text evidence="1">The sequence shown here is derived from an EMBL/GenBank/DDBJ whole genome shotgun (WGS) entry which is preliminary data.</text>
</comment>
<organism evidence="1 2">
    <name type="scientific">Staurois parvus</name>
    <dbReference type="NCBI Taxonomy" id="386267"/>
    <lineage>
        <taxon>Eukaryota</taxon>
        <taxon>Metazoa</taxon>
        <taxon>Chordata</taxon>
        <taxon>Craniata</taxon>
        <taxon>Vertebrata</taxon>
        <taxon>Euteleostomi</taxon>
        <taxon>Amphibia</taxon>
        <taxon>Batrachia</taxon>
        <taxon>Anura</taxon>
        <taxon>Neobatrachia</taxon>
        <taxon>Ranoidea</taxon>
        <taxon>Ranidae</taxon>
        <taxon>Staurois</taxon>
    </lineage>
</organism>
<evidence type="ECO:0000313" key="1">
    <source>
        <dbReference type="EMBL" id="CAI9545162.1"/>
    </source>
</evidence>
<protein>
    <submittedName>
        <fullName evidence="1">Uncharacterized protein</fullName>
    </submittedName>
</protein>
<sequence>MHPPKKKKTSVAIHTKLIMCRVTTVSVCIRWSFQQEMGQRRKNQTTLFTQLRGLTP</sequence>
<keyword evidence="2" id="KW-1185">Reference proteome</keyword>
<dbReference type="Proteomes" id="UP001162483">
    <property type="component" value="Unassembled WGS sequence"/>
</dbReference>
<proteinExistence type="predicted"/>
<name>A0ABN9BCD9_9NEOB</name>
<gene>
    <name evidence="1" type="ORF">SPARVUS_LOCUS2606082</name>
</gene>
<evidence type="ECO:0000313" key="2">
    <source>
        <dbReference type="Proteomes" id="UP001162483"/>
    </source>
</evidence>
<dbReference type="EMBL" id="CATNWA010003349">
    <property type="protein sequence ID" value="CAI9545162.1"/>
    <property type="molecule type" value="Genomic_DNA"/>
</dbReference>
<accession>A0ABN9BCD9</accession>